<proteinExistence type="predicted"/>
<name>A0A183EBD4_9BILA</name>
<evidence type="ECO:0000313" key="2">
    <source>
        <dbReference type="EMBL" id="VDN31391.1"/>
    </source>
</evidence>
<dbReference type="AlphaFoldDB" id="A0A183EBD4"/>
<feature type="chain" id="PRO_5043139103" evidence="1">
    <location>
        <begin position="25"/>
        <end position="99"/>
    </location>
</feature>
<feature type="signal peptide" evidence="1">
    <location>
        <begin position="1"/>
        <end position="24"/>
    </location>
</feature>
<evidence type="ECO:0000313" key="4">
    <source>
        <dbReference type="WBParaSite" id="GPUH_0001830001-mRNA-1"/>
    </source>
</evidence>
<reference evidence="4" key="1">
    <citation type="submission" date="2016-06" db="UniProtKB">
        <authorList>
            <consortium name="WormBaseParasite"/>
        </authorList>
    </citation>
    <scope>IDENTIFICATION</scope>
</reference>
<dbReference type="Proteomes" id="UP000271098">
    <property type="component" value="Unassembled WGS sequence"/>
</dbReference>
<keyword evidence="1" id="KW-0732">Signal</keyword>
<gene>
    <name evidence="2" type="ORF">GPUH_LOCUS18274</name>
</gene>
<dbReference type="EMBL" id="UYRT01086484">
    <property type="protein sequence ID" value="VDN31391.1"/>
    <property type="molecule type" value="Genomic_DNA"/>
</dbReference>
<protein>
    <submittedName>
        <fullName evidence="4">SEA domain-containing protein</fullName>
    </submittedName>
</protein>
<evidence type="ECO:0000256" key="1">
    <source>
        <dbReference type="SAM" id="SignalP"/>
    </source>
</evidence>
<evidence type="ECO:0000313" key="3">
    <source>
        <dbReference type="Proteomes" id="UP000271098"/>
    </source>
</evidence>
<organism evidence="4">
    <name type="scientific">Gongylonema pulchrum</name>
    <dbReference type="NCBI Taxonomy" id="637853"/>
    <lineage>
        <taxon>Eukaryota</taxon>
        <taxon>Metazoa</taxon>
        <taxon>Ecdysozoa</taxon>
        <taxon>Nematoda</taxon>
        <taxon>Chromadorea</taxon>
        <taxon>Rhabditida</taxon>
        <taxon>Spirurina</taxon>
        <taxon>Spiruromorpha</taxon>
        <taxon>Spiruroidea</taxon>
        <taxon>Gongylonematidae</taxon>
        <taxon>Gongylonema</taxon>
    </lineage>
</organism>
<sequence length="99" mass="10557">MQKTHLRTGTPCIGQLLLAVVSVATHVEFDFISTTENIKLAVAELQVYDSSVGADRGTTVNTVRSAFQFHVSRAADEAAVGKTSILVGRTILSIVDTLP</sequence>
<accession>A0A183EBD4</accession>
<dbReference type="WBParaSite" id="GPUH_0001830001-mRNA-1">
    <property type="protein sequence ID" value="GPUH_0001830001-mRNA-1"/>
    <property type="gene ID" value="GPUH_0001830001"/>
</dbReference>
<keyword evidence="3" id="KW-1185">Reference proteome</keyword>
<reference evidence="2 3" key="2">
    <citation type="submission" date="2018-11" db="EMBL/GenBank/DDBJ databases">
        <authorList>
            <consortium name="Pathogen Informatics"/>
        </authorList>
    </citation>
    <scope>NUCLEOTIDE SEQUENCE [LARGE SCALE GENOMIC DNA]</scope>
</reference>